<accession>A0A7W5UK29</accession>
<dbReference type="AlphaFoldDB" id="A0A7W5UK29"/>
<comment type="caution">
    <text evidence="3">The sequence shown here is derived from an EMBL/GenBank/DDBJ whole genome shotgun (WGS) entry which is preliminary data.</text>
</comment>
<name>A0A7W5UK29_9BACT</name>
<reference evidence="3 4" key="1">
    <citation type="submission" date="2020-08" db="EMBL/GenBank/DDBJ databases">
        <title>Genomic Encyclopedia of Type Strains, Phase IV (KMG-IV): sequencing the most valuable type-strain genomes for metagenomic binning, comparative biology and taxonomic classification.</title>
        <authorList>
            <person name="Goeker M."/>
        </authorList>
    </citation>
    <scope>NUCLEOTIDE SEQUENCE [LARGE SCALE GENOMIC DNA]</scope>
    <source>
        <strain evidence="3 4">DSM 22548</strain>
    </source>
</reference>
<dbReference type="InterPro" id="IPR001296">
    <property type="entry name" value="Glyco_trans_1"/>
</dbReference>
<dbReference type="PANTHER" id="PTHR12526:SF630">
    <property type="entry name" value="GLYCOSYLTRANSFERASE"/>
    <property type="match status" value="1"/>
</dbReference>
<evidence type="ECO:0000313" key="4">
    <source>
        <dbReference type="Proteomes" id="UP000541425"/>
    </source>
</evidence>
<sequence length="367" mass="42166">MKKYLFIDGPLGGGGAERVLIDILRNFDYSQYSVDLCLLCPGGPLEKEIPEQVNVIHLWPSYTLSFRLANHLSKDLGINCLLKKKLRDKLEDKYDVVISFLEGMPLKLHALSGLHGRHYSWVHCDLFKFPYEAAQFRKGEELKMYEQMDAVICVANDTERSFHKRFPGLQTTTRVIYNPIDFEKICQMADEENIINKLFTVVVIGRLTPQKTIDRVVRLAARLKQENILDVQFQIIGEGELKHELEEQIRELAVTDMVSLLGFKQNPFPYIKAANILLSSSMAEGFGLVICEAMVLGVPVMSTETDGPREILQNEYGLLCQHDDESIYQAFMQMYTNADLRRSFADKAKKRVENFRVENTVREIYKL</sequence>
<dbReference type="Pfam" id="PF13439">
    <property type="entry name" value="Glyco_transf_4"/>
    <property type="match status" value="1"/>
</dbReference>
<dbReference type="CDD" id="cd03811">
    <property type="entry name" value="GT4_GT28_WabH-like"/>
    <property type="match status" value="1"/>
</dbReference>
<evidence type="ECO:0000259" key="2">
    <source>
        <dbReference type="Pfam" id="PF13439"/>
    </source>
</evidence>
<dbReference type="EMBL" id="JACICA010000006">
    <property type="protein sequence ID" value="MBB3702922.1"/>
    <property type="molecule type" value="Genomic_DNA"/>
</dbReference>
<protein>
    <submittedName>
        <fullName evidence="3">Glycosyltransferase involved in cell wall biosynthesis</fullName>
    </submittedName>
</protein>
<evidence type="ECO:0000313" key="3">
    <source>
        <dbReference type="EMBL" id="MBB3702922.1"/>
    </source>
</evidence>
<dbReference type="Proteomes" id="UP000541425">
    <property type="component" value="Unassembled WGS sequence"/>
</dbReference>
<dbReference type="RefSeq" id="WP_183696686.1">
    <property type="nucleotide sequence ID" value="NZ_JACICA010000006.1"/>
</dbReference>
<evidence type="ECO:0000259" key="1">
    <source>
        <dbReference type="Pfam" id="PF00534"/>
    </source>
</evidence>
<dbReference type="Pfam" id="PF00534">
    <property type="entry name" value="Glycos_transf_1"/>
    <property type="match status" value="1"/>
</dbReference>
<gene>
    <name evidence="3" type="ORF">FHS60_001395</name>
</gene>
<keyword evidence="3" id="KW-0808">Transferase</keyword>
<dbReference type="PANTHER" id="PTHR12526">
    <property type="entry name" value="GLYCOSYLTRANSFERASE"/>
    <property type="match status" value="1"/>
</dbReference>
<organism evidence="3 4">
    <name type="scientific">Alloprevotella rava</name>
    <dbReference type="NCBI Taxonomy" id="671218"/>
    <lineage>
        <taxon>Bacteria</taxon>
        <taxon>Pseudomonadati</taxon>
        <taxon>Bacteroidota</taxon>
        <taxon>Bacteroidia</taxon>
        <taxon>Bacteroidales</taxon>
        <taxon>Prevotellaceae</taxon>
        <taxon>Alloprevotella</taxon>
    </lineage>
</organism>
<dbReference type="GO" id="GO:0016757">
    <property type="term" value="F:glycosyltransferase activity"/>
    <property type="evidence" value="ECO:0007669"/>
    <property type="project" value="InterPro"/>
</dbReference>
<feature type="domain" description="Glycosyltransferase subfamily 4-like N-terminal" evidence="2">
    <location>
        <begin position="14"/>
        <end position="183"/>
    </location>
</feature>
<dbReference type="Gene3D" id="3.40.50.2000">
    <property type="entry name" value="Glycogen Phosphorylase B"/>
    <property type="match status" value="2"/>
</dbReference>
<proteinExistence type="predicted"/>
<dbReference type="SUPFAM" id="SSF53756">
    <property type="entry name" value="UDP-Glycosyltransferase/glycogen phosphorylase"/>
    <property type="match status" value="1"/>
</dbReference>
<feature type="domain" description="Glycosyl transferase family 1" evidence="1">
    <location>
        <begin position="192"/>
        <end position="351"/>
    </location>
</feature>
<dbReference type="InterPro" id="IPR028098">
    <property type="entry name" value="Glyco_trans_4-like_N"/>
</dbReference>